<proteinExistence type="predicted"/>
<dbReference type="Pfam" id="PF19762">
    <property type="entry name" value="DUF6249"/>
    <property type="match status" value="1"/>
</dbReference>
<evidence type="ECO:0000256" key="1">
    <source>
        <dbReference type="SAM" id="Phobius"/>
    </source>
</evidence>
<keyword evidence="1" id="KW-1133">Transmembrane helix</keyword>
<name>A0AAE3U7Q9_9BACT</name>
<protein>
    <recommendedName>
        <fullName evidence="2">DUF6249 domain-containing protein</fullName>
    </recommendedName>
</protein>
<keyword evidence="5" id="KW-1185">Reference proteome</keyword>
<dbReference type="Proteomes" id="UP001241110">
    <property type="component" value="Unassembled WGS sequence"/>
</dbReference>
<dbReference type="Proteomes" id="UP001228581">
    <property type="component" value="Unassembled WGS sequence"/>
</dbReference>
<dbReference type="RefSeq" id="WP_313976474.1">
    <property type="nucleotide sequence ID" value="NZ_JASJOR010000003.1"/>
</dbReference>
<comment type="caution">
    <text evidence="3">The sequence shown here is derived from an EMBL/GenBank/DDBJ whole genome shotgun (WGS) entry which is preliminary data.</text>
</comment>
<feature type="transmembrane region" description="Helical" evidence="1">
    <location>
        <begin position="49"/>
        <end position="73"/>
    </location>
</feature>
<dbReference type="InterPro" id="IPR046216">
    <property type="entry name" value="DUF6249"/>
</dbReference>
<evidence type="ECO:0000313" key="3">
    <source>
        <dbReference type="EMBL" id="MDJ1479914.1"/>
    </source>
</evidence>
<feature type="transmembrane region" description="Helical" evidence="1">
    <location>
        <begin position="6"/>
        <end position="28"/>
    </location>
</feature>
<keyword evidence="1" id="KW-0472">Membrane</keyword>
<reference evidence="3 5" key="1">
    <citation type="submission" date="2023-05" db="EMBL/GenBank/DDBJ databases">
        <authorList>
            <person name="Zhang X."/>
        </authorList>
    </citation>
    <scope>NUCLEOTIDE SEQUENCE</scope>
    <source>
        <strain evidence="4 5">DM2B3-1</strain>
        <strain evidence="3">YF14B1</strain>
    </source>
</reference>
<evidence type="ECO:0000313" key="6">
    <source>
        <dbReference type="Proteomes" id="UP001241110"/>
    </source>
</evidence>
<evidence type="ECO:0000313" key="5">
    <source>
        <dbReference type="Proteomes" id="UP001228581"/>
    </source>
</evidence>
<sequence length="116" mass="12949">MDEILRDFLVSFVAIGAIAGILYVILMTRHRERMTLMEKGLTPKEFNNNLAVISATLRFGLLMIGIAIGILLGNTVANKMDVPRQGAFFAMMLLFGGISLIISYLIEKSHYKNNQK</sequence>
<evidence type="ECO:0000259" key="2">
    <source>
        <dbReference type="Pfam" id="PF19762"/>
    </source>
</evidence>
<dbReference type="EMBL" id="JASJOT010000011">
    <property type="protein sequence ID" value="MDJ1494749.1"/>
    <property type="molecule type" value="Genomic_DNA"/>
</dbReference>
<feature type="domain" description="DUF6249" evidence="2">
    <location>
        <begin position="12"/>
        <end position="108"/>
    </location>
</feature>
<organism evidence="3 6">
    <name type="scientific">Xanthocytophaga flava</name>
    <dbReference type="NCBI Taxonomy" id="3048013"/>
    <lineage>
        <taxon>Bacteria</taxon>
        <taxon>Pseudomonadati</taxon>
        <taxon>Bacteroidota</taxon>
        <taxon>Cytophagia</taxon>
        <taxon>Cytophagales</taxon>
        <taxon>Rhodocytophagaceae</taxon>
        <taxon>Xanthocytophaga</taxon>
    </lineage>
</organism>
<keyword evidence="1" id="KW-0812">Transmembrane</keyword>
<evidence type="ECO:0000313" key="4">
    <source>
        <dbReference type="EMBL" id="MDJ1494749.1"/>
    </source>
</evidence>
<gene>
    <name evidence="3" type="ORF">QNI16_05410</name>
    <name evidence="4" type="ORF">QNI19_17555</name>
</gene>
<accession>A0AAE3U7Q9</accession>
<dbReference type="EMBL" id="JASJOS010000002">
    <property type="protein sequence ID" value="MDJ1479914.1"/>
    <property type="molecule type" value="Genomic_DNA"/>
</dbReference>
<dbReference type="AlphaFoldDB" id="A0AAE3U7Q9"/>
<feature type="transmembrane region" description="Helical" evidence="1">
    <location>
        <begin position="85"/>
        <end position="106"/>
    </location>
</feature>